<dbReference type="OrthoDB" id="5449367at2"/>
<evidence type="ECO:0000313" key="4">
    <source>
        <dbReference type="Proteomes" id="UP000007347"/>
    </source>
</evidence>
<accession>K0NI32</accession>
<reference evidence="3 4" key="1">
    <citation type="journal article" date="2013" name="Environ. Microbiol.">
        <title>Complete genome, catabolic sub-proteomes and key-metabolites of Desulfobacula toluolica Tol2, a marine, aromatic compound-degrading, sulfate-reducing bacterium.</title>
        <authorList>
            <person name="Wohlbrand L."/>
            <person name="Jacob J.H."/>
            <person name="Kube M."/>
            <person name="Mussmann M."/>
            <person name="Jarling R."/>
            <person name="Beck A."/>
            <person name="Amann R."/>
            <person name="Wilkes H."/>
            <person name="Reinhardt R."/>
            <person name="Rabus R."/>
        </authorList>
    </citation>
    <scope>NUCLEOTIDE SEQUENCE [LARGE SCALE GENOMIC DNA]</scope>
    <source>
        <strain evidence="4">DSM 7467 / Tol2</strain>
    </source>
</reference>
<proteinExistence type="predicted"/>
<dbReference type="GO" id="GO:0008168">
    <property type="term" value="F:methyltransferase activity"/>
    <property type="evidence" value="ECO:0007669"/>
    <property type="project" value="UniProtKB-KW"/>
</dbReference>
<dbReference type="PANTHER" id="PTHR45128">
    <property type="entry name" value="METHYLTRANSFERASE TYPE 11"/>
    <property type="match status" value="1"/>
</dbReference>
<dbReference type="Proteomes" id="UP000007347">
    <property type="component" value="Chromosome"/>
</dbReference>
<evidence type="ECO:0000313" key="3">
    <source>
        <dbReference type="EMBL" id="CCK79473.1"/>
    </source>
</evidence>
<dbReference type="GO" id="GO:0032259">
    <property type="term" value="P:methylation"/>
    <property type="evidence" value="ECO:0007669"/>
    <property type="project" value="UniProtKB-KW"/>
</dbReference>
<dbReference type="Pfam" id="PF21320">
    <property type="entry name" value="WHD_Rv2258c"/>
    <property type="match status" value="1"/>
</dbReference>
<dbReference type="Gene3D" id="3.40.50.150">
    <property type="entry name" value="Vaccinia Virus protein VP39"/>
    <property type="match status" value="1"/>
</dbReference>
<dbReference type="InterPro" id="IPR048711">
    <property type="entry name" value="WHD_Rv2258c"/>
</dbReference>
<protein>
    <submittedName>
        <fullName evidence="3">Predicted methyltranferase, type 12</fullName>
        <ecNumber evidence="3">2.1.1.-</ecNumber>
    </submittedName>
</protein>
<dbReference type="RefSeq" id="WP_014956820.1">
    <property type="nucleotide sequence ID" value="NC_018645.1"/>
</dbReference>
<dbReference type="EMBL" id="FO203503">
    <property type="protein sequence ID" value="CCK79473.1"/>
    <property type="molecule type" value="Genomic_DNA"/>
</dbReference>
<dbReference type="HOGENOM" id="CLU_063529_1_1_7"/>
<organism evidence="3 4">
    <name type="scientific">Desulfobacula toluolica (strain DSM 7467 / Tol2)</name>
    <dbReference type="NCBI Taxonomy" id="651182"/>
    <lineage>
        <taxon>Bacteria</taxon>
        <taxon>Pseudomonadati</taxon>
        <taxon>Thermodesulfobacteriota</taxon>
        <taxon>Desulfobacteria</taxon>
        <taxon>Desulfobacterales</taxon>
        <taxon>Desulfobacteraceae</taxon>
        <taxon>Desulfobacula</taxon>
    </lineage>
</organism>
<dbReference type="InterPro" id="IPR029063">
    <property type="entry name" value="SAM-dependent_MTases_sf"/>
</dbReference>
<dbReference type="InterPro" id="IPR025714">
    <property type="entry name" value="Methyltranfer_dom"/>
</dbReference>
<sequence>MPDKKKQDFNRKMVDILNYGALNLAMGIGYKTGLFDVMDTMDAPASVKQIADSANLNERYVSEWLGVMVTGQIVHIVSQASGETAYSLPAEHATCLTRRSGDANLGVYSQEIPLLTQCALEQVEKGFSSGDGVPFSCYPKFQSFMAELSNAKHEQVLVDKFLPGVDDGRLVCDLEKGIDVCDLGCGEGVALNLMARHFPKSDFIGIDTHEAAIETARTMAVEQGLKNVTYLIQDAARIEGNAEFQERFDYITAFDSIHDQTKPLDALKGVRYMLSCNGRFSMVDIDAGSDHAKNLNHPMGPFLYTVSLMHCMPVGLVDGGTGLGMMWGRQKAVQMLNRAGFEKVAVIEMEHDPFNVHYFANK</sequence>
<keyword evidence="3" id="KW-0808">Transferase</keyword>
<dbReference type="EC" id="2.1.1.-" evidence="3"/>
<keyword evidence="4" id="KW-1185">Reference proteome</keyword>
<dbReference type="InterPro" id="IPR053173">
    <property type="entry name" value="SAM-binding_MTase"/>
</dbReference>
<gene>
    <name evidence="3" type="ordered locus">TOL2_C13100</name>
</gene>
<name>K0NI32_DESTT</name>
<dbReference type="SUPFAM" id="SSF53335">
    <property type="entry name" value="S-adenosyl-L-methionine-dependent methyltransferases"/>
    <property type="match status" value="1"/>
</dbReference>
<dbReference type="PANTHER" id="PTHR45128:SF1">
    <property type="entry name" value="S-ADENOSYLMETHIONINE-DEPENDENT METHYLTRANSFERASE RV2258C"/>
    <property type="match status" value="1"/>
</dbReference>
<dbReference type="Pfam" id="PF13847">
    <property type="entry name" value="Methyltransf_31"/>
    <property type="match status" value="1"/>
</dbReference>
<keyword evidence="3" id="KW-0489">Methyltransferase</keyword>
<evidence type="ECO:0000259" key="1">
    <source>
        <dbReference type="Pfam" id="PF13847"/>
    </source>
</evidence>
<dbReference type="KEGG" id="dto:TOL2_C13100"/>
<evidence type="ECO:0000259" key="2">
    <source>
        <dbReference type="Pfam" id="PF21320"/>
    </source>
</evidence>
<dbReference type="AlphaFoldDB" id="K0NI32"/>
<feature type="domain" description="Methyltransferase" evidence="1">
    <location>
        <begin position="175"/>
        <end position="291"/>
    </location>
</feature>
<dbReference type="CDD" id="cd02440">
    <property type="entry name" value="AdoMet_MTases"/>
    <property type="match status" value="1"/>
</dbReference>
<dbReference type="STRING" id="651182.TOL2_C13100"/>
<feature type="domain" description="S-adenosylmethionine-dependent methyltransferase Rv2258c-like winged HTH" evidence="2">
    <location>
        <begin position="21"/>
        <end position="98"/>
    </location>
</feature>